<dbReference type="OrthoDB" id="112446at2"/>
<keyword evidence="6 10" id="KW-0472">Membrane</keyword>
<feature type="transmembrane region" description="Helical" evidence="10">
    <location>
        <begin position="99"/>
        <end position="120"/>
    </location>
</feature>
<dbReference type="PANTHER" id="PTHR43427">
    <property type="entry name" value="CHLORIDE CHANNEL PROTEIN CLC-E"/>
    <property type="match status" value="1"/>
</dbReference>
<comment type="subcellular location">
    <subcellularLocation>
        <location evidence="1">Membrane</location>
        <topology evidence="1">Multi-pass membrane protein</topology>
    </subcellularLocation>
</comment>
<evidence type="ECO:0000256" key="8">
    <source>
        <dbReference type="ARBA" id="ARBA00023214"/>
    </source>
</evidence>
<sequence length="410" mass="43913">MKTYHYGLRFWLAVCLTGLLGGLAGIAMHELLNLVEMLVFGHSDDDYLSLVRSLSAGSRFAGIFIISIIAAAVWYWLQKAPYQIISVRQSLKHPKRLHSFLRQVIHSLLQIVFVGAGGPIGKEGAPRELGALFAGRIAVGFKLKSKDAYLLIASGAAAGLAAVYQVPLSSFFFAFEVLAVALSLRNLLVVLVTTYLATWVSNPIVTSNPNYHLRAMTTHLGFWTSLGLLLLLAILTALLAGIFKRLNGLAGKWRRKDKTIWLSLPLTGALVGATALIFPTVLGNGSALAQSAFNGLSLRTALVLFALKAGLVLLSLVSGAYGGTLTPSFALGSLLGLMVCQVVSGLIPVQGPELFMLAGAASFLAITMKAPLTASGLVIGFTHSQPVLLIPILFTVTLTKFFESRLFYRN</sequence>
<evidence type="ECO:0000256" key="10">
    <source>
        <dbReference type="SAM" id="Phobius"/>
    </source>
</evidence>
<dbReference type="RefSeq" id="WP_002997033.1">
    <property type="nucleotide sequence ID" value="NZ_UHFA01000002.1"/>
</dbReference>
<evidence type="ECO:0000313" key="12">
    <source>
        <dbReference type="Proteomes" id="UP000254082"/>
    </source>
</evidence>
<gene>
    <name evidence="11" type="primary">clcA_1</name>
    <name evidence="11" type="ORF">NCTC11391_01746</name>
</gene>
<reference evidence="11 12" key="1">
    <citation type="submission" date="2018-06" db="EMBL/GenBank/DDBJ databases">
        <authorList>
            <consortium name="Pathogen Informatics"/>
            <person name="Doyle S."/>
        </authorList>
    </citation>
    <scope>NUCLEOTIDE SEQUENCE [LARGE SCALE GENOMIC DNA]</scope>
    <source>
        <strain evidence="12">NCTC 11391</strain>
    </source>
</reference>
<dbReference type="Gene3D" id="1.10.3080.10">
    <property type="entry name" value="Clc chloride channel"/>
    <property type="match status" value="1"/>
</dbReference>
<feature type="transmembrane region" description="Helical" evidence="10">
    <location>
        <begin position="148"/>
        <end position="166"/>
    </location>
</feature>
<evidence type="ECO:0000256" key="3">
    <source>
        <dbReference type="ARBA" id="ARBA00022692"/>
    </source>
</evidence>
<evidence type="ECO:0000313" key="11">
    <source>
        <dbReference type="EMBL" id="SUN36789.1"/>
    </source>
</evidence>
<dbReference type="InterPro" id="IPR050368">
    <property type="entry name" value="ClC-type_chloride_channel"/>
</dbReference>
<name>A0A380JFY2_STRDO</name>
<feature type="transmembrane region" description="Helical" evidence="10">
    <location>
        <begin position="260"/>
        <end position="282"/>
    </location>
</feature>
<keyword evidence="12" id="KW-1185">Reference proteome</keyword>
<evidence type="ECO:0000256" key="7">
    <source>
        <dbReference type="ARBA" id="ARBA00023173"/>
    </source>
</evidence>
<evidence type="ECO:0000256" key="5">
    <source>
        <dbReference type="ARBA" id="ARBA00023065"/>
    </source>
</evidence>
<keyword evidence="2" id="KW-0813">Transport</keyword>
<dbReference type="GO" id="GO:0034707">
    <property type="term" value="C:chloride channel complex"/>
    <property type="evidence" value="ECO:0007669"/>
    <property type="project" value="UniProtKB-KW"/>
</dbReference>
<keyword evidence="3 10" id="KW-0812">Transmembrane</keyword>
<feature type="transmembrane region" description="Helical" evidence="10">
    <location>
        <begin position="388"/>
        <end position="408"/>
    </location>
</feature>
<evidence type="ECO:0000256" key="2">
    <source>
        <dbReference type="ARBA" id="ARBA00022448"/>
    </source>
</evidence>
<feature type="transmembrane region" description="Helical" evidence="10">
    <location>
        <begin position="302"/>
        <end position="322"/>
    </location>
</feature>
<keyword evidence="9" id="KW-0407">Ion channel</keyword>
<feature type="transmembrane region" description="Helical" evidence="10">
    <location>
        <begin position="329"/>
        <end position="349"/>
    </location>
</feature>
<dbReference type="SUPFAM" id="SSF81340">
    <property type="entry name" value="Clc chloride channel"/>
    <property type="match status" value="1"/>
</dbReference>
<dbReference type="PANTHER" id="PTHR43427:SF6">
    <property type="entry name" value="CHLORIDE CHANNEL PROTEIN CLC-E"/>
    <property type="match status" value="1"/>
</dbReference>
<dbReference type="Pfam" id="PF00654">
    <property type="entry name" value="Voltage_CLC"/>
    <property type="match status" value="1"/>
</dbReference>
<dbReference type="InterPro" id="IPR001807">
    <property type="entry name" value="ClC"/>
</dbReference>
<dbReference type="EMBL" id="UHFA01000002">
    <property type="protein sequence ID" value="SUN36789.1"/>
    <property type="molecule type" value="Genomic_DNA"/>
</dbReference>
<organism evidence="11 12">
    <name type="scientific">Streptococcus downei MFe28</name>
    <dbReference type="NCBI Taxonomy" id="764290"/>
    <lineage>
        <taxon>Bacteria</taxon>
        <taxon>Bacillati</taxon>
        <taxon>Bacillota</taxon>
        <taxon>Bacilli</taxon>
        <taxon>Lactobacillales</taxon>
        <taxon>Streptococcaceae</taxon>
        <taxon>Streptococcus</taxon>
    </lineage>
</organism>
<dbReference type="Proteomes" id="UP000254082">
    <property type="component" value="Unassembled WGS sequence"/>
</dbReference>
<feature type="transmembrane region" description="Helical" evidence="10">
    <location>
        <begin position="60"/>
        <end position="78"/>
    </location>
</feature>
<evidence type="ECO:0000256" key="9">
    <source>
        <dbReference type="ARBA" id="ARBA00023303"/>
    </source>
</evidence>
<dbReference type="InterPro" id="IPR014743">
    <property type="entry name" value="Cl-channel_core"/>
</dbReference>
<feature type="transmembrane region" description="Helical" evidence="10">
    <location>
        <begin position="173"/>
        <end position="200"/>
    </location>
</feature>
<evidence type="ECO:0000256" key="6">
    <source>
        <dbReference type="ARBA" id="ARBA00023136"/>
    </source>
</evidence>
<dbReference type="PRINTS" id="PR00762">
    <property type="entry name" value="CLCHANNEL"/>
</dbReference>
<accession>A0A380JFY2</accession>
<keyword evidence="5" id="KW-0406">Ion transport</keyword>
<evidence type="ECO:0000256" key="1">
    <source>
        <dbReference type="ARBA" id="ARBA00004141"/>
    </source>
</evidence>
<feature type="transmembrane region" description="Helical" evidence="10">
    <location>
        <begin position="355"/>
        <end position="381"/>
    </location>
</feature>
<dbReference type="AlphaFoldDB" id="A0A380JFY2"/>
<keyword evidence="4 10" id="KW-1133">Transmembrane helix</keyword>
<keyword evidence="8" id="KW-0868">Chloride</keyword>
<proteinExistence type="predicted"/>
<protein>
    <submittedName>
        <fullName evidence="11">Chloride channel protein</fullName>
    </submittedName>
</protein>
<dbReference type="GO" id="GO:0005254">
    <property type="term" value="F:chloride channel activity"/>
    <property type="evidence" value="ECO:0007669"/>
    <property type="project" value="UniProtKB-KW"/>
</dbReference>
<feature type="transmembrane region" description="Helical" evidence="10">
    <location>
        <begin position="220"/>
        <end position="240"/>
    </location>
</feature>
<evidence type="ECO:0000256" key="4">
    <source>
        <dbReference type="ARBA" id="ARBA00022989"/>
    </source>
</evidence>
<keyword evidence="7" id="KW-0869">Chloride channel</keyword>